<dbReference type="EMBL" id="SPPK01000005">
    <property type="protein sequence ID" value="TFU87237.1"/>
    <property type="molecule type" value="Genomic_DNA"/>
</dbReference>
<dbReference type="OrthoDB" id="9815745at2"/>
<dbReference type="Proteomes" id="UP000298285">
    <property type="component" value="Unassembled WGS sequence"/>
</dbReference>
<evidence type="ECO:0000313" key="2">
    <source>
        <dbReference type="Proteomes" id="UP000298285"/>
    </source>
</evidence>
<sequence>MAGKRTGANLKKEVIFKLSSYGIDLISLVSVGRWAKYNEIPECYFPQNVFPNIKGFRGVFFPRDGYGNISILDLIRQMMIKKKSSENSLDFLIYINLDYNL</sequence>
<comment type="caution">
    <text evidence="1">The sequence shown here is derived from an EMBL/GenBank/DDBJ whole genome shotgun (WGS) entry which is preliminary data.</text>
</comment>
<reference evidence="1 2" key="1">
    <citation type="submission" date="2019-03" db="EMBL/GenBank/DDBJ databases">
        <title>Diversity of the mouse oral microbiome.</title>
        <authorList>
            <person name="Joseph S."/>
            <person name="Aduse-Opoku J."/>
            <person name="Curtis M."/>
            <person name="Wade W."/>
            <person name="Hashim A."/>
        </authorList>
    </citation>
    <scope>NUCLEOTIDE SEQUENCE [LARGE SCALE GENOMIC DNA]</scope>
    <source>
        <strain evidence="1 2">P11</strain>
    </source>
</reference>
<protein>
    <submittedName>
        <fullName evidence="1">Uncharacterized protein</fullName>
    </submittedName>
</protein>
<organism evidence="1 2">
    <name type="scientific">Dysgonomonas mossii</name>
    <dbReference type="NCBI Taxonomy" id="163665"/>
    <lineage>
        <taxon>Bacteria</taxon>
        <taxon>Pseudomonadati</taxon>
        <taxon>Bacteroidota</taxon>
        <taxon>Bacteroidia</taxon>
        <taxon>Bacteroidales</taxon>
        <taxon>Dysgonomonadaceae</taxon>
        <taxon>Dysgonomonas</taxon>
    </lineage>
</organism>
<dbReference type="AlphaFoldDB" id="A0A4Y9IIR0"/>
<name>A0A4Y9IIR0_9BACT</name>
<proteinExistence type="predicted"/>
<dbReference type="RefSeq" id="WP_135106536.1">
    <property type="nucleotide sequence ID" value="NZ_JADGKW010000005.1"/>
</dbReference>
<evidence type="ECO:0000313" key="1">
    <source>
        <dbReference type="EMBL" id="TFU87237.1"/>
    </source>
</evidence>
<accession>A0A4Y9IIR0</accession>
<gene>
    <name evidence="1" type="ORF">E4T88_14160</name>
</gene>